<comment type="caution">
    <text evidence="2">The sequence shown here is derived from an EMBL/GenBank/DDBJ whole genome shotgun (WGS) entry which is preliminary data.</text>
</comment>
<dbReference type="GO" id="GO:0006303">
    <property type="term" value="P:double-strand break repair via nonhomologous end joining"/>
    <property type="evidence" value="ECO:0007669"/>
    <property type="project" value="TreeGrafter"/>
</dbReference>
<dbReference type="GO" id="GO:0003697">
    <property type="term" value="F:single-stranded DNA binding"/>
    <property type="evidence" value="ECO:0007669"/>
    <property type="project" value="TreeGrafter"/>
</dbReference>
<dbReference type="PANTHER" id="PTHR46060">
    <property type="entry name" value="MARINER MOS1 TRANSPOSASE-LIKE PROTEIN"/>
    <property type="match status" value="1"/>
</dbReference>
<dbReference type="GO" id="GO:0044774">
    <property type="term" value="P:mitotic DNA integrity checkpoint signaling"/>
    <property type="evidence" value="ECO:0007669"/>
    <property type="project" value="TreeGrafter"/>
</dbReference>
<dbReference type="GO" id="GO:0035861">
    <property type="term" value="C:site of double-strand break"/>
    <property type="evidence" value="ECO:0007669"/>
    <property type="project" value="TreeGrafter"/>
</dbReference>
<dbReference type="Proteomes" id="UP000887159">
    <property type="component" value="Unassembled WGS sequence"/>
</dbReference>
<dbReference type="GO" id="GO:0042800">
    <property type="term" value="F:histone H3K4 methyltransferase activity"/>
    <property type="evidence" value="ECO:0007669"/>
    <property type="project" value="TreeGrafter"/>
</dbReference>
<sequence>MEVNKEKMRLYLQFSFDEGKNASQVAEIANVVYGANTVTANYMQFCFRRFRSGIFDVKDAPRTGRSVVENIDTITEIIKVDWHVSSRSIAEELKINYKTVLSYLRKVGLKRSSMFGCHTN</sequence>
<dbReference type="EMBL" id="BMAU01021186">
    <property type="protein sequence ID" value="GFX95360.1"/>
    <property type="molecule type" value="Genomic_DNA"/>
</dbReference>
<dbReference type="GO" id="GO:0003690">
    <property type="term" value="F:double-stranded DNA binding"/>
    <property type="evidence" value="ECO:0007669"/>
    <property type="project" value="TreeGrafter"/>
</dbReference>
<dbReference type="GO" id="GO:0000729">
    <property type="term" value="P:DNA double-strand break processing"/>
    <property type="evidence" value="ECO:0007669"/>
    <property type="project" value="TreeGrafter"/>
</dbReference>
<reference evidence="2" key="1">
    <citation type="submission" date="2020-08" db="EMBL/GenBank/DDBJ databases">
        <title>Multicomponent nature underlies the extraordinary mechanical properties of spider dragline silk.</title>
        <authorList>
            <person name="Kono N."/>
            <person name="Nakamura H."/>
            <person name="Mori M."/>
            <person name="Yoshida Y."/>
            <person name="Ohtoshi R."/>
            <person name="Malay A.D."/>
            <person name="Moran D.A.P."/>
            <person name="Tomita M."/>
            <person name="Numata K."/>
            <person name="Arakawa K."/>
        </authorList>
    </citation>
    <scope>NUCLEOTIDE SEQUENCE</scope>
</reference>
<evidence type="ECO:0000313" key="2">
    <source>
        <dbReference type="EMBL" id="GFX95360.1"/>
    </source>
</evidence>
<organism evidence="2 3">
    <name type="scientific">Trichonephila clavipes</name>
    <name type="common">Golden silk orbweaver</name>
    <name type="synonym">Nephila clavipes</name>
    <dbReference type="NCBI Taxonomy" id="2585209"/>
    <lineage>
        <taxon>Eukaryota</taxon>
        <taxon>Metazoa</taxon>
        <taxon>Ecdysozoa</taxon>
        <taxon>Arthropoda</taxon>
        <taxon>Chelicerata</taxon>
        <taxon>Arachnida</taxon>
        <taxon>Araneae</taxon>
        <taxon>Araneomorphae</taxon>
        <taxon>Entelegynae</taxon>
        <taxon>Araneoidea</taxon>
        <taxon>Nephilidae</taxon>
        <taxon>Trichonephila</taxon>
    </lineage>
</organism>
<proteinExistence type="predicted"/>
<feature type="domain" description="Mos1 transposase HTH" evidence="1">
    <location>
        <begin position="5"/>
        <end position="53"/>
    </location>
</feature>
<dbReference type="GO" id="GO:0031297">
    <property type="term" value="P:replication fork processing"/>
    <property type="evidence" value="ECO:0007669"/>
    <property type="project" value="TreeGrafter"/>
</dbReference>
<name>A0A8X6RIR7_TRICX</name>
<gene>
    <name evidence="2" type="primary">EAI_04805</name>
    <name evidence="2" type="ORF">TNCV_3684121</name>
</gene>
<dbReference type="AlphaFoldDB" id="A0A8X6RIR7"/>
<dbReference type="GO" id="GO:0000014">
    <property type="term" value="F:single-stranded DNA endodeoxyribonuclease activity"/>
    <property type="evidence" value="ECO:0007669"/>
    <property type="project" value="TreeGrafter"/>
</dbReference>
<dbReference type="GO" id="GO:0044547">
    <property type="term" value="F:DNA topoisomerase binding"/>
    <property type="evidence" value="ECO:0007669"/>
    <property type="project" value="TreeGrafter"/>
</dbReference>
<dbReference type="GO" id="GO:0005634">
    <property type="term" value="C:nucleus"/>
    <property type="evidence" value="ECO:0007669"/>
    <property type="project" value="TreeGrafter"/>
</dbReference>
<evidence type="ECO:0000259" key="1">
    <source>
        <dbReference type="Pfam" id="PF17906"/>
    </source>
</evidence>
<dbReference type="Gene3D" id="1.10.10.1450">
    <property type="match status" value="1"/>
</dbReference>
<dbReference type="PANTHER" id="PTHR46060:SF2">
    <property type="entry name" value="HISTONE-LYSINE N-METHYLTRANSFERASE SETMAR"/>
    <property type="match status" value="1"/>
</dbReference>
<dbReference type="Pfam" id="PF17906">
    <property type="entry name" value="HTH_48"/>
    <property type="match status" value="1"/>
</dbReference>
<keyword evidence="3" id="KW-1185">Reference proteome</keyword>
<accession>A0A8X6RIR7</accession>
<dbReference type="GO" id="GO:0015074">
    <property type="term" value="P:DNA integration"/>
    <property type="evidence" value="ECO:0007669"/>
    <property type="project" value="TreeGrafter"/>
</dbReference>
<dbReference type="InterPro" id="IPR052709">
    <property type="entry name" value="Transposase-MT_Hybrid"/>
</dbReference>
<dbReference type="GO" id="GO:0046975">
    <property type="term" value="F:histone H3K36 methyltransferase activity"/>
    <property type="evidence" value="ECO:0007669"/>
    <property type="project" value="TreeGrafter"/>
</dbReference>
<evidence type="ECO:0000313" key="3">
    <source>
        <dbReference type="Proteomes" id="UP000887159"/>
    </source>
</evidence>
<protein>
    <submittedName>
        <fullName evidence="2">Histone-lysine N-methyltransferase SETMAR</fullName>
    </submittedName>
</protein>
<dbReference type="GO" id="GO:0000793">
    <property type="term" value="C:condensed chromosome"/>
    <property type="evidence" value="ECO:0007669"/>
    <property type="project" value="TreeGrafter"/>
</dbReference>
<dbReference type="InterPro" id="IPR041426">
    <property type="entry name" value="Mos1_HTH"/>
</dbReference>